<keyword evidence="7" id="KW-1185">Reference proteome</keyword>
<evidence type="ECO:0000259" key="5">
    <source>
        <dbReference type="PROSITE" id="PS50600"/>
    </source>
</evidence>
<feature type="region of interest" description="Disordered" evidence="4">
    <location>
        <begin position="416"/>
        <end position="473"/>
    </location>
</feature>
<dbReference type="Pfam" id="PF10536">
    <property type="entry name" value="PMD"/>
    <property type="match status" value="1"/>
</dbReference>
<organism evidence="6 7">
    <name type="scientific">Lolium multiflorum</name>
    <name type="common">Italian ryegrass</name>
    <name type="synonym">Lolium perenne subsp. multiflorum</name>
    <dbReference type="NCBI Taxonomy" id="4521"/>
    <lineage>
        <taxon>Eukaryota</taxon>
        <taxon>Viridiplantae</taxon>
        <taxon>Streptophyta</taxon>
        <taxon>Embryophyta</taxon>
        <taxon>Tracheophyta</taxon>
        <taxon>Spermatophyta</taxon>
        <taxon>Magnoliopsida</taxon>
        <taxon>Liliopsida</taxon>
        <taxon>Poales</taxon>
        <taxon>Poaceae</taxon>
        <taxon>BOP clade</taxon>
        <taxon>Pooideae</taxon>
        <taxon>Poodae</taxon>
        <taxon>Poeae</taxon>
        <taxon>Poeae Chloroplast Group 2 (Poeae type)</taxon>
        <taxon>Loliodinae</taxon>
        <taxon>Loliinae</taxon>
        <taxon>Lolium</taxon>
    </lineage>
</organism>
<keyword evidence="3" id="KW-0378">Hydrolase</keyword>
<feature type="region of interest" description="Disordered" evidence="4">
    <location>
        <begin position="738"/>
        <end position="830"/>
    </location>
</feature>
<dbReference type="GO" id="GO:0006508">
    <property type="term" value="P:proteolysis"/>
    <property type="evidence" value="ECO:0007669"/>
    <property type="project" value="UniProtKB-KW"/>
</dbReference>
<dbReference type="Proteomes" id="UP001231189">
    <property type="component" value="Unassembled WGS sequence"/>
</dbReference>
<evidence type="ECO:0000313" key="6">
    <source>
        <dbReference type="EMBL" id="KAK1573028.1"/>
    </source>
</evidence>
<dbReference type="SUPFAM" id="SSF54001">
    <property type="entry name" value="Cysteine proteinases"/>
    <property type="match status" value="1"/>
</dbReference>
<evidence type="ECO:0000256" key="2">
    <source>
        <dbReference type="ARBA" id="ARBA00022670"/>
    </source>
</evidence>
<protein>
    <recommendedName>
        <fullName evidence="5">Ubiquitin-like protease family profile domain-containing protein</fullName>
    </recommendedName>
</protein>
<comment type="caution">
    <text evidence="6">The sequence shown here is derived from an EMBL/GenBank/DDBJ whole genome shotgun (WGS) entry which is preliminary data.</text>
</comment>
<dbReference type="PANTHER" id="PTHR34835:SF34">
    <property type="entry name" value="OS08G0555500 PROTEIN"/>
    <property type="match status" value="1"/>
</dbReference>
<dbReference type="PANTHER" id="PTHR34835">
    <property type="entry name" value="OS07G0283600 PROTEIN-RELATED"/>
    <property type="match status" value="1"/>
</dbReference>
<dbReference type="PROSITE" id="PS50600">
    <property type="entry name" value="ULP_PROTEASE"/>
    <property type="match status" value="1"/>
</dbReference>
<dbReference type="GO" id="GO:0008234">
    <property type="term" value="F:cysteine-type peptidase activity"/>
    <property type="evidence" value="ECO:0007669"/>
    <property type="project" value="InterPro"/>
</dbReference>
<keyword evidence="2" id="KW-0645">Protease</keyword>
<dbReference type="AlphaFoldDB" id="A0AAD8UZD9"/>
<feature type="compositionally biased region" description="Polar residues" evidence="4">
    <location>
        <begin position="431"/>
        <end position="440"/>
    </location>
</feature>
<evidence type="ECO:0000256" key="4">
    <source>
        <dbReference type="SAM" id="MobiDB-lite"/>
    </source>
</evidence>
<feature type="compositionally biased region" description="Polar residues" evidence="4">
    <location>
        <begin position="819"/>
        <end position="830"/>
    </location>
</feature>
<comment type="similarity">
    <text evidence="1">Belongs to the peptidase C48 family.</text>
</comment>
<reference evidence="6" key="1">
    <citation type="submission" date="2023-07" db="EMBL/GenBank/DDBJ databases">
        <title>A chromosome-level genome assembly of Lolium multiflorum.</title>
        <authorList>
            <person name="Chen Y."/>
            <person name="Copetti D."/>
            <person name="Kolliker R."/>
            <person name="Studer B."/>
        </authorList>
    </citation>
    <scope>NUCLEOTIDE SEQUENCE</scope>
    <source>
        <strain evidence="6">02402/16</strain>
        <tissue evidence="6">Leaf</tissue>
    </source>
</reference>
<dbReference type="InterPro" id="IPR019557">
    <property type="entry name" value="AminoTfrase-like_pln_mobile"/>
</dbReference>
<evidence type="ECO:0000313" key="7">
    <source>
        <dbReference type="Proteomes" id="UP001231189"/>
    </source>
</evidence>
<sequence>MDTSTDSFDRTGLPFKEETDDELGVRHARMKLACSPTRFANTIKGFSPAHITAIEGKTGLAGLLKLQNTSLRRIMLVRIAKRYNRDKKTIWICGKDIPITETDVAQIMDLPTQGEDINLRTKGSENIELFNAYQSNGKLMVSALEKQIRSSTYPDDHFIRQFVLYAIGTILAPSANDYVDRKYLTLVENVADIPSFNWGCFTLTHLLDSILKFQYLDQTSLQGNLPLLQVWYWEHLRAGAASYAPRPPPLMARWDEANATLRTTAYALGGPDRGDVVMNICHENGRRNITNAHPTMATKGERHADAHFSYEAQPPYQGISNQQMDFIMQTISKHRQELEKKIGRQLFDMEHKIDSRILELTDEVGEIRTENAAQTRLSRVEDELLQVKREFQRFRCMVDASTQSTFTAAYVQKEGNVRDDRLSPNPPFDASTRSTGQAAATTPAGDHVVQNKPLEKDVTDQTTPSPNPVFDNDYKLTDEDIEVAAFLRQSYEDANVVDVGETVLKVHHLKQNVIKKFIFDEVIHAYAHISNIETDTTSVLYPKDTRKLLQSYGGTARAHGPRESNWLARIAKKCVGRRTVRIPFNVNNMHWHLLVLNFDKEEIQVLNSLPLIRDEAKETTLVECIQTCIIEAVQGGLVQTPCPINITEWKKVCYTNIPQQEDGYSCGSYTLKYMLYWDGEKMTDDFTQAQIHIFNWKICTSLLRSDCNTLRLESYEKPILKKAYKARMAKLDKDNAADDDIQVISNPNDASKKEESPPNDANIKEISPPRPIGSQKRKRGRPRKIETLTPTNPVKDQYKLATDAITGLVEGRARRKSNPGPQQVSPYKEL</sequence>
<name>A0AAD8UZD9_LOLMU</name>
<accession>A0AAD8UZD9</accession>
<dbReference type="InterPro" id="IPR003653">
    <property type="entry name" value="Peptidase_C48_C"/>
</dbReference>
<feature type="domain" description="Ubiquitin-like protease family profile" evidence="5">
    <location>
        <begin position="474"/>
        <end position="677"/>
    </location>
</feature>
<evidence type="ECO:0000256" key="3">
    <source>
        <dbReference type="ARBA" id="ARBA00022801"/>
    </source>
</evidence>
<dbReference type="Gene3D" id="3.40.395.10">
    <property type="entry name" value="Adenoviral Proteinase, Chain A"/>
    <property type="match status" value="1"/>
</dbReference>
<dbReference type="InterPro" id="IPR038765">
    <property type="entry name" value="Papain-like_cys_pep_sf"/>
</dbReference>
<evidence type="ECO:0000256" key="1">
    <source>
        <dbReference type="ARBA" id="ARBA00005234"/>
    </source>
</evidence>
<proteinExistence type="inferred from homology"/>
<gene>
    <name evidence="6" type="ORF">QYE76_017570</name>
</gene>
<dbReference type="Pfam" id="PF02902">
    <property type="entry name" value="Peptidase_C48"/>
    <property type="match status" value="1"/>
</dbReference>
<dbReference type="EMBL" id="JAUUTY010000885">
    <property type="protein sequence ID" value="KAK1573028.1"/>
    <property type="molecule type" value="Genomic_DNA"/>
</dbReference>